<dbReference type="GO" id="GO:0005840">
    <property type="term" value="C:ribosome"/>
    <property type="evidence" value="ECO:0007669"/>
    <property type="project" value="UniProtKB-KW"/>
</dbReference>
<protein>
    <submittedName>
        <fullName evidence="2">50S ribosomal protein L7/L12</fullName>
    </submittedName>
</protein>
<dbReference type="EMBL" id="LCCW01000022">
    <property type="protein sequence ID" value="KKS41907.1"/>
    <property type="molecule type" value="Genomic_DNA"/>
</dbReference>
<feature type="compositionally biased region" description="Basic and acidic residues" evidence="1">
    <location>
        <begin position="270"/>
        <end position="290"/>
    </location>
</feature>
<accession>A0A0G0YZA5</accession>
<evidence type="ECO:0000313" key="3">
    <source>
        <dbReference type="Proteomes" id="UP000034516"/>
    </source>
</evidence>
<keyword evidence="2" id="KW-0689">Ribosomal protein</keyword>
<dbReference type="Proteomes" id="UP000034516">
    <property type="component" value="Unassembled WGS sequence"/>
</dbReference>
<gene>
    <name evidence="2" type="ORF">UV02_C0022G0017</name>
</gene>
<evidence type="ECO:0000256" key="1">
    <source>
        <dbReference type="SAM" id="MobiDB-lite"/>
    </source>
</evidence>
<sequence>MSNSDNKILELKNLVDGAELSLQQARKILEGLLGDENAILTDQAKKFGSVAATTDGQVVEGFFDGQNMLGPDDKRYSVPANYASKSKLVEGDGLKLTITSDGSFVYKQINLLERERLVGLLAVDEKTDEYRVAANNKAYKVLTASITYYKGEEGDRVTILVPKGKESSWAAVENIFKTGDEIPGMSTLEDSTDKKATETAKMIFDEVKLPEEEKEVNISETEKLPAPAENNPMPEAGDSFLSEDGHGGETLYGPTIPLRKDANNYSNFLSEEKNKVDDLGDKDKQGLEEL</sequence>
<dbReference type="AlphaFoldDB" id="A0A0G0YZA5"/>
<name>A0A0G0YZA5_9BACT</name>
<proteinExistence type="predicted"/>
<keyword evidence="2" id="KW-0687">Ribonucleoprotein</keyword>
<organism evidence="2 3">
    <name type="scientific">Candidatus Kuenenbacteria bacterium GW2011_GWA2_42_15</name>
    <dbReference type="NCBI Taxonomy" id="1618677"/>
    <lineage>
        <taxon>Bacteria</taxon>
        <taxon>Candidatus Kueneniibacteriota</taxon>
    </lineage>
</organism>
<reference evidence="2 3" key="1">
    <citation type="journal article" date="2015" name="Nature">
        <title>rRNA introns, odd ribosomes, and small enigmatic genomes across a large radiation of phyla.</title>
        <authorList>
            <person name="Brown C.T."/>
            <person name="Hug L.A."/>
            <person name="Thomas B.C."/>
            <person name="Sharon I."/>
            <person name="Castelle C.J."/>
            <person name="Singh A."/>
            <person name="Wilkins M.J."/>
            <person name="Williams K.H."/>
            <person name="Banfield J.F."/>
        </authorList>
    </citation>
    <scope>NUCLEOTIDE SEQUENCE [LARGE SCALE GENOMIC DNA]</scope>
</reference>
<feature type="compositionally biased region" description="Basic and acidic residues" evidence="1">
    <location>
        <begin position="213"/>
        <end position="223"/>
    </location>
</feature>
<evidence type="ECO:0000313" key="2">
    <source>
        <dbReference type="EMBL" id="KKS41907.1"/>
    </source>
</evidence>
<feature type="region of interest" description="Disordered" evidence="1">
    <location>
        <begin position="213"/>
        <end position="290"/>
    </location>
</feature>
<comment type="caution">
    <text evidence="2">The sequence shown here is derived from an EMBL/GenBank/DDBJ whole genome shotgun (WGS) entry which is preliminary data.</text>
</comment>
<feature type="compositionally biased region" description="Low complexity" evidence="1">
    <location>
        <begin position="225"/>
        <end position="236"/>
    </location>
</feature>